<dbReference type="Proteomes" id="UP000652761">
    <property type="component" value="Unassembled WGS sequence"/>
</dbReference>
<dbReference type="AlphaFoldDB" id="A0A843WWM1"/>
<dbReference type="PANTHER" id="PTHR23272">
    <property type="entry name" value="BED FINGER-RELATED"/>
    <property type="match status" value="1"/>
</dbReference>
<dbReference type="EMBL" id="NMUH01006198">
    <property type="protein sequence ID" value="MQM14709.1"/>
    <property type="molecule type" value="Genomic_DNA"/>
</dbReference>
<dbReference type="SUPFAM" id="SSF53098">
    <property type="entry name" value="Ribonuclease H-like"/>
    <property type="match status" value="1"/>
</dbReference>
<evidence type="ECO:0000313" key="4">
    <source>
        <dbReference type="Proteomes" id="UP000652761"/>
    </source>
</evidence>
<dbReference type="GO" id="GO:0046983">
    <property type="term" value="F:protein dimerization activity"/>
    <property type="evidence" value="ECO:0007669"/>
    <property type="project" value="InterPro"/>
</dbReference>
<dbReference type="PANTHER" id="PTHR23272:SF193">
    <property type="entry name" value="OS07G0624100 PROTEIN"/>
    <property type="match status" value="1"/>
</dbReference>
<dbReference type="Pfam" id="PF05699">
    <property type="entry name" value="Dimer_Tnp_hAT"/>
    <property type="match status" value="1"/>
</dbReference>
<dbReference type="OrthoDB" id="1893698at2759"/>
<evidence type="ECO:0000313" key="3">
    <source>
        <dbReference type="EMBL" id="MQM14709.1"/>
    </source>
</evidence>
<keyword evidence="4" id="KW-1185">Reference proteome</keyword>
<sequence length="253" mass="27848">MTASRHSSPFYSATTTTESRHPSPFCSATTGNPTPISLLLGDDGNPTPISLLLGLAEIPVQRGRPSAREWRAYNIQQLRQVTLCPGLVGSVGRKAETSLSRPAACGFHFYMSILGSLSWALIARDVLAIPVSTVASESAFSTGSRLLNKYRSSLDPTTVQALICTKNWLRDDVSSIDILEEDTLSSIFASSQIIDENENEIEVPYEDSLIFQNFYIFLPYSDLDPDPKLMLDLNQNMDPKICLNLDPGKILIF</sequence>
<evidence type="ECO:0000256" key="1">
    <source>
        <dbReference type="SAM" id="MobiDB-lite"/>
    </source>
</evidence>
<dbReference type="InterPro" id="IPR008906">
    <property type="entry name" value="HATC_C_dom"/>
</dbReference>
<proteinExistence type="predicted"/>
<accession>A0A843WWM1</accession>
<protein>
    <recommendedName>
        <fullName evidence="2">HAT C-terminal dimerisation domain-containing protein</fullName>
    </recommendedName>
</protein>
<evidence type="ECO:0000259" key="2">
    <source>
        <dbReference type="Pfam" id="PF05699"/>
    </source>
</evidence>
<reference evidence="3" key="1">
    <citation type="submission" date="2017-07" db="EMBL/GenBank/DDBJ databases">
        <title>Taro Niue Genome Assembly and Annotation.</title>
        <authorList>
            <person name="Atibalentja N."/>
            <person name="Keating K."/>
            <person name="Fields C.J."/>
        </authorList>
    </citation>
    <scope>NUCLEOTIDE SEQUENCE</scope>
    <source>
        <strain evidence="3">Niue_2</strain>
        <tissue evidence="3">Leaf</tissue>
    </source>
</reference>
<feature type="region of interest" description="Disordered" evidence="1">
    <location>
        <begin position="1"/>
        <end position="26"/>
    </location>
</feature>
<organism evidence="3 4">
    <name type="scientific">Colocasia esculenta</name>
    <name type="common">Wild taro</name>
    <name type="synonym">Arum esculentum</name>
    <dbReference type="NCBI Taxonomy" id="4460"/>
    <lineage>
        <taxon>Eukaryota</taxon>
        <taxon>Viridiplantae</taxon>
        <taxon>Streptophyta</taxon>
        <taxon>Embryophyta</taxon>
        <taxon>Tracheophyta</taxon>
        <taxon>Spermatophyta</taxon>
        <taxon>Magnoliopsida</taxon>
        <taxon>Liliopsida</taxon>
        <taxon>Araceae</taxon>
        <taxon>Aroideae</taxon>
        <taxon>Colocasieae</taxon>
        <taxon>Colocasia</taxon>
    </lineage>
</organism>
<feature type="compositionally biased region" description="Polar residues" evidence="1">
    <location>
        <begin position="1"/>
        <end position="17"/>
    </location>
</feature>
<name>A0A843WWM1_COLES</name>
<gene>
    <name evidence="3" type="ORF">Taro_047644</name>
</gene>
<comment type="caution">
    <text evidence="3">The sequence shown here is derived from an EMBL/GenBank/DDBJ whole genome shotgun (WGS) entry which is preliminary data.</text>
</comment>
<feature type="domain" description="HAT C-terminal dimerisation" evidence="2">
    <location>
        <begin position="121"/>
        <end position="169"/>
    </location>
</feature>
<dbReference type="InterPro" id="IPR012337">
    <property type="entry name" value="RNaseH-like_sf"/>
</dbReference>